<dbReference type="PROSITE" id="PS50895">
    <property type="entry name" value="SURF1"/>
    <property type="match status" value="1"/>
</dbReference>
<proteinExistence type="inferred from homology"/>
<dbReference type="Proteomes" id="UP000244224">
    <property type="component" value="Unassembled WGS sequence"/>
</dbReference>
<dbReference type="EMBL" id="QBKP01000009">
    <property type="protein sequence ID" value="PTX48521.1"/>
    <property type="molecule type" value="Genomic_DNA"/>
</dbReference>
<evidence type="ECO:0000313" key="8">
    <source>
        <dbReference type="Proteomes" id="UP000244224"/>
    </source>
</evidence>
<keyword evidence="5 6" id="KW-0472">Membrane</keyword>
<dbReference type="AlphaFoldDB" id="A0A2T6AXI7"/>
<keyword evidence="8" id="KW-1185">Reference proteome</keyword>
<evidence type="ECO:0000256" key="2">
    <source>
        <dbReference type="ARBA" id="ARBA00007165"/>
    </source>
</evidence>
<dbReference type="RefSeq" id="WP_108129424.1">
    <property type="nucleotide sequence ID" value="NZ_QBKP01000009.1"/>
</dbReference>
<dbReference type="InterPro" id="IPR002994">
    <property type="entry name" value="Surf1/Shy1"/>
</dbReference>
<protein>
    <recommendedName>
        <fullName evidence="6">SURF1-like protein</fullName>
    </recommendedName>
</protein>
<dbReference type="Pfam" id="PF02104">
    <property type="entry name" value="SURF1"/>
    <property type="match status" value="1"/>
</dbReference>
<dbReference type="PROSITE" id="PS51257">
    <property type="entry name" value="PROKAR_LIPOPROTEIN"/>
    <property type="match status" value="1"/>
</dbReference>
<dbReference type="PANTHER" id="PTHR23427">
    <property type="entry name" value="SURFEIT LOCUS PROTEIN"/>
    <property type="match status" value="1"/>
</dbReference>
<comment type="similarity">
    <text evidence="2 6">Belongs to the SURF1 family.</text>
</comment>
<dbReference type="CDD" id="cd06662">
    <property type="entry name" value="SURF1"/>
    <property type="match status" value="1"/>
</dbReference>
<evidence type="ECO:0000256" key="5">
    <source>
        <dbReference type="ARBA" id="ARBA00023136"/>
    </source>
</evidence>
<evidence type="ECO:0000313" key="7">
    <source>
        <dbReference type="EMBL" id="PTX48521.1"/>
    </source>
</evidence>
<evidence type="ECO:0000256" key="3">
    <source>
        <dbReference type="ARBA" id="ARBA00022692"/>
    </source>
</evidence>
<reference evidence="7 8" key="1">
    <citation type="submission" date="2018-04" db="EMBL/GenBank/DDBJ databases">
        <title>Genomic Encyclopedia of Archaeal and Bacterial Type Strains, Phase II (KMG-II): from individual species to whole genera.</title>
        <authorList>
            <person name="Goeker M."/>
        </authorList>
    </citation>
    <scope>NUCLEOTIDE SEQUENCE [LARGE SCALE GENOMIC DNA]</scope>
    <source>
        <strain evidence="7 8">DSM 21823</strain>
    </source>
</reference>
<evidence type="ECO:0000256" key="4">
    <source>
        <dbReference type="ARBA" id="ARBA00022989"/>
    </source>
</evidence>
<comment type="subcellular location">
    <subcellularLocation>
        <location evidence="6">Cell membrane</location>
        <topology evidence="6">Multi-pass membrane protein</topology>
    </subcellularLocation>
    <subcellularLocation>
        <location evidence="1">Membrane</location>
    </subcellularLocation>
</comment>
<gene>
    <name evidence="7" type="ORF">C8N34_10925</name>
</gene>
<evidence type="ECO:0000256" key="1">
    <source>
        <dbReference type="ARBA" id="ARBA00004370"/>
    </source>
</evidence>
<accession>A0A2T6AXI7</accession>
<keyword evidence="4 6" id="KW-1133">Transmembrane helix</keyword>
<dbReference type="PANTHER" id="PTHR23427:SF2">
    <property type="entry name" value="SURFEIT LOCUS PROTEIN 1"/>
    <property type="match status" value="1"/>
</dbReference>
<dbReference type="OrthoDB" id="6079986at2"/>
<dbReference type="InterPro" id="IPR045214">
    <property type="entry name" value="Surf1/Surf4"/>
</dbReference>
<keyword evidence="6" id="KW-1003">Cell membrane</keyword>
<name>A0A2T6AXI7_9RHOB</name>
<comment type="caution">
    <text evidence="6">Lacks conserved residue(s) required for the propagation of feature annotation.</text>
</comment>
<keyword evidence="3 6" id="KW-0812">Transmembrane</keyword>
<feature type="transmembrane region" description="Helical" evidence="6">
    <location>
        <begin position="192"/>
        <end position="214"/>
    </location>
</feature>
<sequence length="221" mass="24264">MTRRMILPLLFGLVGCAILIGLGSWQMQRLHWKEGVLAEIEARIAAAPVPLPDHPESPRDRYLPVVAEGRMTGEGLKVLASRKLVGPGHRLIGVLETGGRRVLVDLGFVPDGEPLDLPQGPVRVVGNLHWPEEKDSFTPEPNPVTGLWFARDVPAMAARLGTEPTLIVAREPVVPEIAPLPVDTSGIPNDHLGYALTWFLLAVAWAGMTVLFLWRIRRRNA</sequence>
<evidence type="ECO:0000256" key="6">
    <source>
        <dbReference type="RuleBase" id="RU363076"/>
    </source>
</evidence>
<organism evidence="7 8">
    <name type="scientific">Gemmobacter caeni</name>
    <dbReference type="NCBI Taxonomy" id="589035"/>
    <lineage>
        <taxon>Bacteria</taxon>
        <taxon>Pseudomonadati</taxon>
        <taxon>Pseudomonadota</taxon>
        <taxon>Alphaproteobacteria</taxon>
        <taxon>Rhodobacterales</taxon>
        <taxon>Paracoccaceae</taxon>
        <taxon>Gemmobacter</taxon>
    </lineage>
</organism>
<comment type="caution">
    <text evidence="7">The sequence shown here is derived from an EMBL/GenBank/DDBJ whole genome shotgun (WGS) entry which is preliminary data.</text>
</comment>
<dbReference type="GO" id="GO:0005886">
    <property type="term" value="C:plasma membrane"/>
    <property type="evidence" value="ECO:0007669"/>
    <property type="project" value="UniProtKB-SubCell"/>
</dbReference>